<evidence type="ECO:0000256" key="1">
    <source>
        <dbReference type="ARBA" id="ARBA00022737"/>
    </source>
</evidence>
<name>A0ABZ0ZU49_9ACTN</name>
<keyword evidence="1" id="KW-0677">Repeat</keyword>
<dbReference type="PANTHER" id="PTHR44858">
    <property type="entry name" value="TETRATRICOPEPTIDE REPEAT PROTEIN 6"/>
    <property type="match status" value="1"/>
</dbReference>
<proteinExistence type="predicted"/>
<dbReference type="InterPro" id="IPR050498">
    <property type="entry name" value="Ycf3"/>
</dbReference>
<organism evidence="3 4">
    <name type="scientific">Nocardioides bizhenqiangii</name>
    <dbReference type="NCBI Taxonomy" id="3095076"/>
    <lineage>
        <taxon>Bacteria</taxon>
        <taxon>Bacillati</taxon>
        <taxon>Actinomycetota</taxon>
        <taxon>Actinomycetes</taxon>
        <taxon>Propionibacteriales</taxon>
        <taxon>Nocardioidaceae</taxon>
        <taxon>Nocardioides</taxon>
    </lineage>
</organism>
<protein>
    <submittedName>
        <fullName evidence="3">Tetratricopeptide repeat protein</fullName>
    </submittedName>
</protein>
<dbReference type="InterPro" id="IPR011990">
    <property type="entry name" value="TPR-like_helical_dom_sf"/>
</dbReference>
<dbReference type="PANTHER" id="PTHR44858:SF1">
    <property type="entry name" value="UDP-N-ACETYLGLUCOSAMINE--PEPTIDE N-ACETYLGLUCOSAMINYLTRANSFERASE SPINDLY-RELATED"/>
    <property type="match status" value="1"/>
</dbReference>
<dbReference type="Pfam" id="PF13432">
    <property type="entry name" value="TPR_16"/>
    <property type="match status" value="2"/>
</dbReference>
<dbReference type="Proteomes" id="UP001327225">
    <property type="component" value="Chromosome"/>
</dbReference>
<evidence type="ECO:0000313" key="4">
    <source>
        <dbReference type="Proteomes" id="UP001327225"/>
    </source>
</evidence>
<dbReference type="RefSeq" id="WP_322938129.1">
    <property type="nucleotide sequence ID" value="NZ_CP141059.1"/>
</dbReference>
<dbReference type="Gene3D" id="1.25.40.10">
    <property type="entry name" value="Tetratricopeptide repeat domain"/>
    <property type="match status" value="1"/>
</dbReference>
<evidence type="ECO:0000313" key="3">
    <source>
        <dbReference type="EMBL" id="WQQ27834.1"/>
    </source>
</evidence>
<dbReference type="SUPFAM" id="SSF48452">
    <property type="entry name" value="TPR-like"/>
    <property type="match status" value="2"/>
</dbReference>
<sequence length="432" mass="46886">MRKYALVLAVSVALAVSGGIGLSSRSDPPSAEPIAADLRITPGDGRNLTAVIDRLEETLRRVPDDHLTWATLALAYVEQVRVNGDVALYDEAEEAVDRSLEIQPDDNVAALTATSALHGVKHEFRDALASADAALEIDPFHPTALVLRVDALTELGRYADQLAALRTADRRQPGVPVAVRFAYAYELRGDLPRATAILRRSATSATGGDRAHVLTLLADLERRRGRTTEAGRLLGVVRRIDPGYLPALISRARLATATGRLGRAARLWDRVVARADHPEHHVELGEIYAATGRHRLAHQQLDPLEEYATELDSVSLGRELDVALFMADHADPEVGLAAARAEWDSRKGIPAADALGWTLHRTGQSRAGLRFARIATRLGTPDAGFWIHRGLIEASLGLAGPARRHLAYALRLDPGISPAQRQRAARVLDRLT</sequence>
<keyword evidence="2" id="KW-0802">TPR repeat</keyword>
<dbReference type="EMBL" id="CP141059">
    <property type="protein sequence ID" value="WQQ27834.1"/>
    <property type="molecule type" value="Genomic_DNA"/>
</dbReference>
<reference evidence="4" key="1">
    <citation type="submission" date="2023-12" db="EMBL/GenBank/DDBJ databases">
        <title>Novel species in genus Nocardioides.</title>
        <authorList>
            <person name="Zhou H."/>
        </authorList>
    </citation>
    <scope>NUCLEOTIDE SEQUENCE [LARGE SCALE GENOMIC DNA]</scope>
    <source>
        <strain evidence="4">HM61</strain>
    </source>
</reference>
<gene>
    <name evidence="3" type="ORF">SHK19_06270</name>
</gene>
<keyword evidence="4" id="KW-1185">Reference proteome</keyword>
<evidence type="ECO:0000256" key="2">
    <source>
        <dbReference type="ARBA" id="ARBA00022803"/>
    </source>
</evidence>
<accession>A0ABZ0ZU49</accession>